<protein>
    <submittedName>
        <fullName evidence="2">Uncharacterized protein</fullName>
    </submittedName>
</protein>
<evidence type="ECO:0000256" key="1">
    <source>
        <dbReference type="SAM" id="Phobius"/>
    </source>
</evidence>
<evidence type="ECO:0000313" key="3">
    <source>
        <dbReference type="Proteomes" id="UP000515663"/>
    </source>
</evidence>
<feature type="transmembrane region" description="Helical" evidence="1">
    <location>
        <begin position="54"/>
        <end position="72"/>
    </location>
</feature>
<dbReference type="AlphaFoldDB" id="A0A7D7M045"/>
<keyword evidence="1" id="KW-0472">Membrane</keyword>
<accession>A0A7D7M045</accession>
<feature type="transmembrane region" description="Helical" evidence="1">
    <location>
        <begin position="7"/>
        <end position="34"/>
    </location>
</feature>
<organism evidence="2 3">
    <name type="scientific">Gordonia jinghuaiqii</name>
    <dbReference type="NCBI Taxonomy" id="2758710"/>
    <lineage>
        <taxon>Bacteria</taxon>
        <taxon>Bacillati</taxon>
        <taxon>Actinomycetota</taxon>
        <taxon>Actinomycetes</taxon>
        <taxon>Mycobacteriales</taxon>
        <taxon>Gordoniaceae</taxon>
        <taxon>Gordonia</taxon>
    </lineage>
</organism>
<reference evidence="3" key="1">
    <citation type="submission" date="2020-07" db="EMBL/GenBank/DDBJ databases">
        <title>novel species isolated from the respiratory tract of Marmot.</title>
        <authorList>
            <person name="Zhang G."/>
        </authorList>
    </citation>
    <scope>NUCLEOTIDE SEQUENCE [LARGE SCALE GENOMIC DNA]</scope>
    <source>
        <strain evidence="3">686</strain>
    </source>
</reference>
<gene>
    <name evidence="2" type="ORF">H1R19_08380</name>
</gene>
<sequence length="81" mass="8426">MIYSAIPVVVFVIVDATAGLPIAIGAAIAVAVLTAGQLWFYETHATGMLATAKIAMGFPLFAAFIGVAVWAFRGSTRRLVA</sequence>
<dbReference type="EMBL" id="CP059491">
    <property type="protein sequence ID" value="QMT03114.1"/>
    <property type="molecule type" value="Genomic_DNA"/>
</dbReference>
<keyword evidence="1" id="KW-0812">Transmembrane</keyword>
<keyword evidence="3" id="KW-1185">Reference proteome</keyword>
<dbReference type="Proteomes" id="UP000515663">
    <property type="component" value="Chromosome"/>
</dbReference>
<name>A0A7D7M045_9ACTN</name>
<dbReference type="KEGG" id="gji:H1R19_08380"/>
<dbReference type="RefSeq" id="WP_188331611.1">
    <property type="nucleotide sequence ID" value="NZ_CP059491.1"/>
</dbReference>
<evidence type="ECO:0000313" key="2">
    <source>
        <dbReference type="EMBL" id="QMT03114.1"/>
    </source>
</evidence>
<proteinExistence type="predicted"/>
<keyword evidence="1" id="KW-1133">Transmembrane helix</keyword>